<evidence type="ECO:0000313" key="8">
    <source>
        <dbReference type="Proteomes" id="UP001595844"/>
    </source>
</evidence>
<feature type="domain" description="Aldehyde dehydrogenase" evidence="6">
    <location>
        <begin position="11"/>
        <end position="455"/>
    </location>
</feature>
<dbReference type="PANTHER" id="PTHR11699">
    <property type="entry name" value="ALDEHYDE DEHYDROGENASE-RELATED"/>
    <property type="match status" value="1"/>
</dbReference>
<proteinExistence type="inferred from homology"/>
<dbReference type="RefSeq" id="WP_378565646.1">
    <property type="nucleotide sequence ID" value="NZ_JBHSDL010000025.1"/>
</dbReference>
<feature type="active site" evidence="4">
    <location>
        <position position="240"/>
    </location>
</feature>
<keyword evidence="2 3" id="KW-0560">Oxidoreductase</keyword>
<dbReference type="SUPFAM" id="SSF53720">
    <property type="entry name" value="ALDH-like"/>
    <property type="match status" value="1"/>
</dbReference>
<evidence type="ECO:0000313" key="7">
    <source>
        <dbReference type="EMBL" id="MFC4376607.1"/>
    </source>
</evidence>
<dbReference type="InterPro" id="IPR016163">
    <property type="entry name" value="Ald_DH_C"/>
</dbReference>
<keyword evidence="8" id="KW-1185">Reference proteome</keyword>
<gene>
    <name evidence="7" type="ORF">ACFO5K_21150</name>
</gene>
<dbReference type="PIRSF" id="PIRSF036492">
    <property type="entry name" value="ALDH"/>
    <property type="match status" value="1"/>
</dbReference>
<evidence type="ECO:0000256" key="4">
    <source>
        <dbReference type="PROSITE-ProRule" id="PRU10007"/>
    </source>
</evidence>
<accession>A0ABV8VNX9</accession>
<reference evidence="8" key="1">
    <citation type="journal article" date="2019" name="Int. J. Syst. Evol. Microbiol.">
        <title>The Global Catalogue of Microorganisms (GCM) 10K type strain sequencing project: providing services to taxonomists for standard genome sequencing and annotation.</title>
        <authorList>
            <consortium name="The Broad Institute Genomics Platform"/>
            <consortium name="The Broad Institute Genome Sequencing Center for Infectious Disease"/>
            <person name="Wu L."/>
            <person name="Ma J."/>
        </authorList>
    </citation>
    <scope>NUCLEOTIDE SEQUENCE [LARGE SCALE GENOMIC DNA]</scope>
    <source>
        <strain evidence="8">IBRC-M 10490</strain>
    </source>
</reference>
<name>A0ABV8VNX9_9NOCA</name>
<evidence type="ECO:0000256" key="5">
    <source>
        <dbReference type="RuleBase" id="RU003345"/>
    </source>
</evidence>
<evidence type="ECO:0000259" key="6">
    <source>
        <dbReference type="Pfam" id="PF00171"/>
    </source>
</evidence>
<dbReference type="Pfam" id="PF00171">
    <property type="entry name" value="Aldedh"/>
    <property type="match status" value="1"/>
</dbReference>
<dbReference type="Proteomes" id="UP001595844">
    <property type="component" value="Unassembled WGS sequence"/>
</dbReference>
<evidence type="ECO:0000256" key="2">
    <source>
        <dbReference type="ARBA" id="ARBA00023002"/>
    </source>
</evidence>
<comment type="similarity">
    <text evidence="1 3 5">Belongs to the aldehyde dehydrogenase family.</text>
</comment>
<dbReference type="InterPro" id="IPR016161">
    <property type="entry name" value="Ald_DH/histidinol_DH"/>
</dbReference>
<dbReference type="InterPro" id="IPR012394">
    <property type="entry name" value="Aldehyde_DH_NAD(P)"/>
</dbReference>
<sequence length="490" mass="52134">MTRELVDSGSVLRSVDPVYGAEVARYPVATRDEVVAAVDGARRGRIEWAGLPATERRRELLRWKRLLHTRRAEILALLTRENGKVGADAEIELTLTLHHLDWAARNAGRVLRSRRVSSGLLMVNQASRIERQPCGVIGVIGPWNYPMYTPMGSISYALAAGNAVVFKPSEYTPAIGQWLADTFVTATGRAGVFTVVHGPGATGAQLCRAGVDKLAFTGSAPTGRKVMAACAESLTPVLMELGGKDAAIVAEDADLQRAARAVLWGATMNSGQSCAGVERVYVVAAVAERFLEALAEAARAVQAGRDWGPVTMPGQLATITRHIESALADGGTALVGGPESVRAPYVDAVVLVDVPQDSAAIREETFGPVVTVNRVPDLDTAIAAANAVDYGLGAVVFSKRHGASIAQRLEVGMVSVNDVISYGAVPALPFGGHGGSGFGRIHGEAGLFEFTTPKSTTHRRFHLPVEISAHNRRRRDEWALTAISRLVGMR</sequence>
<dbReference type="InterPro" id="IPR015590">
    <property type="entry name" value="Aldehyde_DH_dom"/>
</dbReference>
<organism evidence="7 8">
    <name type="scientific">Nocardia halotolerans</name>
    <dbReference type="NCBI Taxonomy" id="1755878"/>
    <lineage>
        <taxon>Bacteria</taxon>
        <taxon>Bacillati</taxon>
        <taxon>Actinomycetota</taxon>
        <taxon>Actinomycetes</taxon>
        <taxon>Mycobacteriales</taxon>
        <taxon>Nocardiaceae</taxon>
        <taxon>Nocardia</taxon>
    </lineage>
</organism>
<dbReference type="CDD" id="cd07099">
    <property type="entry name" value="ALDH_DDALDH"/>
    <property type="match status" value="1"/>
</dbReference>
<dbReference type="Gene3D" id="3.40.309.10">
    <property type="entry name" value="Aldehyde Dehydrogenase, Chain A, domain 2"/>
    <property type="match status" value="1"/>
</dbReference>
<comment type="caution">
    <text evidence="7">The sequence shown here is derived from an EMBL/GenBank/DDBJ whole genome shotgun (WGS) entry which is preliminary data.</text>
</comment>
<dbReference type="InterPro" id="IPR016162">
    <property type="entry name" value="Ald_DH_N"/>
</dbReference>
<dbReference type="InterPro" id="IPR029510">
    <property type="entry name" value="Ald_DH_CS_GLU"/>
</dbReference>
<dbReference type="EMBL" id="JBHSDL010000025">
    <property type="protein sequence ID" value="MFC4376607.1"/>
    <property type="molecule type" value="Genomic_DNA"/>
</dbReference>
<protein>
    <recommendedName>
        <fullName evidence="3">Aldehyde dehydrogenase</fullName>
    </recommendedName>
</protein>
<dbReference type="Gene3D" id="3.40.605.10">
    <property type="entry name" value="Aldehyde Dehydrogenase, Chain A, domain 1"/>
    <property type="match status" value="1"/>
</dbReference>
<dbReference type="PROSITE" id="PS00687">
    <property type="entry name" value="ALDEHYDE_DEHYDR_GLU"/>
    <property type="match status" value="1"/>
</dbReference>
<evidence type="ECO:0000256" key="3">
    <source>
        <dbReference type="PIRNR" id="PIRNR036492"/>
    </source>
</evidence>
<evidence type="ECO:0000256" key="1">
    <source>
        <dbReference type="ARBA" id="ARBA00009986"/>
    </source>
</evidence>